<name>V2UCD1_9GAMM</name>
<keyword evidence="2" id="KW-1185">Reference proteome</keyword>
<dbReference type="Proteomes" id="UP000018418">
    <property type="component" value="Unassembled WGS sequence"/>
</dbReference>
<reference evidence="1 2" key="1">
    <citation type="submission" date="2013-10" db="EMBL/GenBank/DDBJ databases">
        <title>The Genome Sequence of Acinetobacter brisouii CIP 110357.</title>
        <authorList>
            <consortium name="The Broad Institute Genomics Platform"/>
            <consortium name="The Broad Institute Genome Sequencing Center for Infectious Disease"/>
            <person name="Cerqueira G."/>
            <person name="Feldgarden M."/>
            <person name="Courvalin P."/>
            <person name="Grillot-Courvalin C."/>
            <person name="Clermont D."/>
            <person name="Rocha E."/>
            <person name="Yoon E.-J."/>
            <person name="Nemec A."/>
            <person name="Young S.K."/>
            <person name="Zeng Q."/>
            <person name="Gargeya S."/>
            <person name="Fitzgerald M."/>
            <person name="Abouelleil A."/>
            <person name="Alvarado L."/>
            <person name="Berlin A.M."/>
            <person name="Chapman S.B."/>
            <person name="Gainer-Dewar J."/>
            <person name="Goldberg J."/>
            <person name="Gnerre S."/>
            <person name="Griggs A."/>
            <person name="Gujja S."/>
            <person name="Hansen M."/>
            <person name="Howarth C."/>
            <person name="Imamovic A."/>
            <person name="Ireland A."/>
            <person name="Larimer J."/>
            <person name="McCowan C."/>
            <person name="Murphy C."/>
            <person name="Pearson M."/>
            <person name="Poon T.W."/>
            <person name="Priest M."/>
            <person name="Roberts A."/>
            <person name="Saif S."/>
            <person name="Shea T."/>
            <person name="Sykes S."/>
            <person name="Wortman J."/>
            <person name="Nusbaum C."/>
            <person name="Birren B."/>
        </authorList>
    </citation>
    <scope>NUCLEOTIDE SEQUENCE [LARGE SCALE GENOMIC DNA]</scope>
    <source>
        <strain evidence="1 2">CIP 110357</strain>
    </source>
</reference>
<protein>
    <submittedName>
        <fullName evidence="1">Uncharacterized protein</fullName>
    </submittedName>
</protein>
<dbReference type="OrthoDB" id="7866626at2"/>
<proteinExistence type="predicted"/>
<dbReference type="EMBL" id="AYEU01000003">
    <property type="protein sequence ID" value="ESK52118.1"/>
    <property type="molecule type" value="Genomic_DNA"/>
</dbReference>
<dbReference type="AlphaFoldDB" id="V2UCD1"/>
<dbReference type="HOGENOM" id="CLU_108793_0_0_6"/>
<gene>
    <name evidence="1" type="ORF">P255_00260</name>
</gene>
<comment type="caution">
    <text evidence="1">The sequence shown here is derived from an EMBL/GenBank/DDBJ whole genome shotgun (WGS) entry which is preliminary data.</text>
</comment>
<dbReference type="RefSeq" id="WP_004899258.1">
    <property type="nucleotide sequence ID" value="NZ_BBTI01000003.1"/>
</dbReference>
<dbReference type="PATRIC" id="fig|1341683.3.peg.255"/>
<sequence>MKNYLLLKAQKIMKVCLFSVACIFLLILMLIKPMRVALAHQLPFLSCQGNVCVDDPQQQEKAQKLYNQAIQETQRQVGNFHSRPTMVFCSIGECAETFGMEKAAAKAVGNLGTVIAPRGWQEFYIVHELIHDRQAEEWGNLAMLTKPKWLIEGMAYTLSNDPRPKLSPPFEQWRIEFKSWYRYHHQDLWQASKRIKSD</sequence>
<accession>V2UCD1</accession>
<evidence type="ECO:0000313" key="2">
    <source>
        <dbReference type="Proteomes" id="UP000018418"/>
    </source>
</evidence>
<evidence type="ECO:0000313" key="1">
    <source>
        <dbReference type="EMBL" id="ESK52118.1"/>
    </source>
</evidence>
<organism evidence="1 2">
    <name type="scientific">Acinetobacter brisouii CIP 110357</name>
    <dbReference type="NCBI Taxonomy" id="1341683"/>
    <lineage>
        <taxon>Bacteria</taxon>
        <taxon>Pseudomonadati</taxon>
        <taxon>Pseudomonadota</taxon>
        <taxon>Gammaproteobacteria</taxon>
        <taxon>Moraxellales</taxon>
        <taxon>Moraxellaceae</taxon>
        <taxon>Acinetobacter</taxon>
    </lineage>
</organism>